<dbReference type="EMBL" id="JAJNOC010000009">
    <property type="protein sequence ID" value="MCD2518898.1"/>
    <property type="molecule type" value="Genomic_DNA"/>
</dbReference>
<comment type="caution">
    <text evidence="2">The sequence shown here is derived from an EMBL/GenBank/DDBJ whole genome shotgun (WGS) entry which is preliminary data.</text>
</comment>
<organism evidence="2 3">
    <name type="scientific">Massilia phyllostachyos</name>
    <dbReference type="NCBI Taxonomy" id="2898585"/>
    <lineage>
        <taxon>Bacteria</taxon>
        <taxon>Pseudomonadati</taxon>
        <taxon>Pseudomonadota</taxon>
        <taxon>Betaproteobacteria</taxon>
        <taxon>Burkholderiales</taxon>
        <taxon>Oxalobacteraceae</taxon>
        <taxon>Telluria group</taxon>
        <taxon>Massilia</taxon>
    </lineage>
</organism>
<keyword evidence="1" id="KW-0732">Signal</keyword>
<proteinExistence type="predicted"/>
<evidence type="ECO:0000313" key="3">
    <source>
        <dbReference type="Proteomes" id="UP001179361"/>
    </source>
</evidence>
<keyword evidence="3" id="KW-1185">Reference proteome</keyword>
<gene>
    <name evidence="2" type="ORF">LQ564_21600</name>
</gene>
<feature type="chain" id="PRO_5047331514" evidence="1">
    <location>
        <begin position="27"/>
        <end position="189"/>
    </location>
</feature>
<sequence>MFNTKALFARALLALTLALGAIPAFAGPLYKIAVDTSSFSTARFLDLQFNGLGSAGPATAYVSNLSGAFTGFTPEGDVSGDIAGGFTLGNSGGFNAVLLDLTPGGLFQFDVRFDGADLGDGTTFSVGLLDDAFENLLGALVRIELMPGAPDVVDAPSGVDVAAVPEPSDWMLLATGLLLLGATRRYTRR</sequence>
<evidence type="ECO:0000313" key="2">
    <source>
        <dbReference type="EMBL" id="MCD2518898.1"/>
    </source>
</evidence>
<protein>
    <submittedName>
        <fullName evidence="2">NF038129 family PEP-CTERM protein</fullName>
    </submittedName>
</protein>
<accession>A0ABS8QBJ0</accession>
<evidence type="ECO:0000256" key="1">
    <source>
        <dbReference type="SAM" id="SignalP"/>
    </source>
</evidence>
<dbReference type="RefSeq" id="WP_231060168.1">
    <property type="nucleotide sequence ID" value="NZ_JAJNOC010000009.1"/>
</dbReference>
<reference evidence="2" key="1">
    <citation type="submission" date="2021-11" db="EMBL/GenBank/DDBJ databases">
        <title>The complete genome of Massilia sp sp. G4R7.</title>
        <authorList>
            <person name="Liu L."/>
            <person name="Yue J."/>
            <person name="Yuan J."/>
            <person name="Yang F."/>
            <person name="Li L."/>
        </authorList>
    </citation>
    <scope>NUCLEOTIDE SEQUENCE</scope>
    <source>
        <strain evidence="2">G4R7</strain>
    </source>
</reference>
<dbReference type="NCBIfam" id="NF038129">
    <property type="entry name" value="PEP_NF038129"/>
    <property type="match status" value="1"/>
</dbReference>
<dbReference type="Proteomes" id="UP001179361">
    <property type="component" value="Unassembled WGS sequence"/>
</dbReference>
<name>A0ABS8QBJ0_9BURK</name>
<feature type="signal peptide" evidence="1">
    <location>
        <begin position="1"/>
        <end position="26"/>
    </location>
</feature>